<accession>A0ABT6TVI3</accession>
<sequence>MLKSLYVILSVSLLSGCTAVGLVADGIGGRTSQAQPASAYSDKKDNDRINYGMTMTMLGYEIDKAIIEGLESDSKDKDVELKCRQISRAVKECVEVKAEPKKRPTLMGSFNNED</sequence>
<dbReference type="PROSITE" id="PS51257">
    <property type="entry name" value="PROKAR_LIPOPROTEIN"/>
    <property type="match status" value="1"/>
</dbReference>
<dbReference type="Proteomes" id="UP001156974">
    <property type="component" value="Unassembled WGS sequence"/>
</dbReference>
<feature type="signal peptide" evidence="1">
    <location>
        <begin position="1"/>
        <end position="19"/>
    </location>
</feature>
<dbReference type="RefSeq" id="WP_175082250.1">
    <property type="nucleotide sequence ID" value="NZ_JAKUMG010000001.1"/>
</dbReference>
<evidence type="ECO:0000313" key="2">
    <source>
        <dbReference type="EMBL" id="MDI4667916.1"/>
    </source>
</evidence>
<proteinExistence type="predicted"/>
<protein>
    <recommendedName>
        <fullName evidence="4">Lipoprotein</fullName>
    </recommendedName>
</protein>
<dbReference type="EMBL" id="JAKUMG010000001">
    <property type="protein sequence ID" value="MDI4667916.1"/>
    <property type="molecule type" value="Genomic_DNA"/>
</dbReference>
<evidence type="ECO:0000256" key="1">
    <source>
        <dbReference type="SAM" id="SignalP"/>
    </source>
</evidence>
<reference evidence="2 3" key="1">
    <citation type="submission" date="2022-02" db="EMBL/GenBank/DDBJ databases">
        <title>Genome analysis of Beneficial Microorganisms for Coral consortium from Pocillopora damicornis.</title>
        <authorList>
            <person name="Rosado P.M."/>
            <person name="Cardoso P.M."/>
            <person name="Rosado J.G."/>
            <person name="Schultz J."/>
            <person name="Rocha U."/>
            <person name="Costa T.K."/>
            <person name="Peixoto R.S."/>
        </authorList>
    </citation>
    <scope>NUCLEOTIDE SEQUENCE [LARGE SCALE GENOMIC DNA]</scope>
    <source>
        <strain evidence="2 3">BMC5</strain>
    </source>
</reference>
<organism evidence="2 3">
    <name type="scientific">Pseudoalteromonas shioyasakiensis</name>
    <dbReference type="NCBI Taxonomy" id="1190813"/>
    <lineage>
        <taxon>Bacteria</taxon>
        <taxon>Pseudomonadati</taxon>
        <taxon>Pseudomonadota</taxon>
        <taxon>Gammaproteobacteria</taxon>
        <taxon>Alteromonadales</taxon>
        <taxon>Pseudoalteromonadaceae</taxon>
        <taxon>Pseudoalteromonas</taxon>
    </lineage>
</organism>
<keyword evidence="1" id="KW-0732">Signal</keyword>
<name>A0ABT6TVI3_9GAMM</name>
<gene>
    <name evidence="2" type="ORF">MKZ47_02205</name>
</gene>
<comment type="caution">
    <text evidence="2">The sequence shown here is derived from an EMBL/GenBank/DDBJ whole genome shotgun (WGS) entry which is preliminary data.</text>
</comment>
<feature type="chain" id="PRO_5047138074" description="Lipoprotein" evidence="1">
    <location>
        <begin position="20"/>
        <end position="114"/>
    </location>
</feature>
<evidence type="ECO:0008006" key="4">
    <source>
        <dbReference type="Google" id="ProtNLM"/>
    </source>
</evidence>
<evidence type="ECO:0000313" key="3">
    <source>
        <dbReference type="Proteomes" id="UP001156974"/>
    </source>
</evidence>
<keyword evidence="3" id="KW-1185">Reference proteome</keyword>